<evidence type="ECO:0000256" key="3">
    <source>
        <dbReference type="ARBA" id="ARBA00022692"/>
    </source>
</evidence>
<evidence type="ECO:0000313" key="6">
    <source>
        <dbReference type="EMBL" id="KAL0128023.1"/>
    </source>
</evidence>
<sequence>MVYISYYSLKIMLIIWVCETGKDQAMQIGITVHDLLNNTSNEQIQNQLQLFSLQILNRENAFSAKGLVIDGTLFISVNKSVD</sequence>
<keyword evidence="5" id="KW-0472">Membrane</keyword>
<evidence type="ECO:0000313" key="7">
    <source>
        <dbReference type="Proteomes" id="UP001430953"/>
    </source>
</evidence>
<evidence type="ECO:0000256" key="2">
    <source>
        <dbReference type="ARBA" id="ARBA00022475"/>
    </source>
</evidence>
<dbReference type="GO" id="GO:0050909">
    <property type="term" value="P:sensory perception of taste"/>
    <property type="evidence" value="ECO:0007669"/>
    <property type="project" value="InterPro"/>
</dbReference>
<dbReference type="GO" id="GO:0005886">
    <property type="term" value="C:plasma membrane"/>
    <property type="evidence" value="ECO:0007669"/>
    <property type="project" value="UniProtKB-SubCell"/>
</dbReference>
<name>A0AAW2GJ59_9HYME</name>
<dbReference type="Pfam" id="PF08395">
    <property type="entry name" value="7tm_7"/>
    <property type="match status" value="1"/>
</dbReference>
<keyword evidence="4" id="KW-1133">Transmembrane helix</keyword>
<evidence type="ECO:0000256" key="4">
    <source>
        <dbReference type="ARBA" id="ARBA00022989"/>
    </source>
</evidence>
<comment type="subcellular location">
    <subcellularLocation>
        <location evidence="1">Cell membrane</location>
        <topology evidence="1">Multi-pass membrane protein</topology>
    </subcellularLocation>
</comment>
<dbReference type="AlphaFoldDB" id="A0AAW2GJ59"/>
<dbReference type="InterPro" id="IPR013604">
    <property type="entry name" value="7TM_chemorcpt"/>
</dbReference>
<evidence type="ECO:0000256" key="1">
    <source>
        <dbReference type="ARBA" id="ARBA00004651"/>
    </source>
</evidence>
<comment type="caution">
    <text evidence="6">The sequence shown here is derived from an EMBL/GenBank/DDBJ whole genome shotgun (WGS) entry which is preliminary data.</text>
</comment>
<reference evidence="6 7" key="1">
    <citation type="submission" date="2023-03" db="EMBL/GenBank/DDBJ databases">
        <title>High recombination rates correlate with genetic variation in Cardiocondyla obscurior ants.</title>
        <authorList>
            <person name="Errbii M."/>
        </authorList>
    </citation>
    <scope>NUCLEOTIDE SEQUENCE [LARGE SCALE GENOMIC DNA]</scope>
    <source>
        <strain evidence="6">Alpha-2009</strain>
        <tissue evidence="6">Whole body</tissue>
    </source>
</reference>
<dbReference type="Proteomes" id="UP001430953">
    <property type="component" value="Unassembled WGS sequence"/>
</dbReference>
<keyword evidence="2" id="KW-1003">Cell membrane</keyword>
<gene>
    <name evidence="6" type="ORF">PUN28_003336</name>
</gene>
<proteinExistence type="predicted"/>
<keyword evidence="7" id="KW-1185">Reference proteome</keyword>
<evidence type="ECO:0000256" key="5">
    <source>
        <dbReference type="ARBA" id="ARBA00023136"/>
    </source>
</evidence>
<accession>A0AAW2GJ59</accession>
<keyword evidence="3" id="KW-0812">Transmembrane</keyword>
<dbReference type="EMBL" id="JADYXP020000003">
    <property type="protein sequence ID" value="KAL0128023.1"/>
    <property type="molecule type" value="Genomic_DNA"/>
</dbReference>
<organism evidence="6 7">
    <name type="scientific">Cardiocondyla obscurior</name>
    <dbReference type="NCBI Taxonomy" id="286306"/>
    <lineage>
        <taxon>Eukaryota</taxon>
        <taxon>Metazoa</taxon>
        <taxon>Ecdysozoa</taxon>
        <taxon>Arthropoda</taxon>
        <taxon>Hexapoda</taxon>
        <taxon>Insecta</taxon>
        <taxon>Pterygota</taxon>
        <taxon>Neoptera</taxon>
        <taxon>Endopterygota</taxon>
        <taxon>Hymenoptera</taxon>
        <taxon>Apocrita</taxon>
        <taxon>Aculeata</taxon>
        <taxon>Formicoidea</taxon>
        <taxon>Formicidae</taxon>
        <taxon>Myrmicinae</taxon>
        <taxon>Cardiocondyla</taxon>
    </lineage>
</organism>
<protein>
    <submittedName>
        <fullName evidence="6">Uncharacterized protein</fullName>
    </submittedName>
</protein>